<evidence type="ECO:0000256" key="9">
    <source>
        <dbReference type="ARBA" id="ARBA00023316"/>
    </source>
</evidence>
<dbReference type="SUPFAM" id="SSF53623">
    <property type="entry name" value="MurD-like peptide ligases, catalytic domain"/>
    <property type="match status" value="1"/>
</dbReference>
<comment type="pathway">
    <text evidence="10 11">Cell wall biogenesis; peptidoglycan biosynthesis.</text>
</comment>
<dbReference type="InterPro" id="IPR051046">
    <property type="entry name" value="MurCDEF_CellWall_CoF430Synth"/>
</dbReference>
<comment type="similarity">
    <text evidence="10">Belongs to the MurCDEF family. MurF subfamily.</text>
</comment>
<dbReference type="InterPro" id="IPR035911">
    <property type="entry name" value="MurE/MurF_N"/>
</dbReference>
<dbReference type="GO" id="GO:0005524">
    <property type="term" value="F:ATP binding"/>
    <property type="evidence" value="ECO:0007669"/>
    <property type="project" value="UniProtKB-UniRule"/>
</dbReference>
<dbReference type="HAMAP" id="MF_02019">
    <property type="entry name" value="MurF"/>
    <property type="match status" value="1"/>
</dbReference>
<dbReference type="InterPro" id="IPR000713">
    <property type="entry name" value="Mur_ligase_N"/>
</dbReference>
<keyword evidence="7 10" id="KW-0573">Peptidoglycan synthesis</keyword>
<dbReference type="PANTHER" id="PTHR43024:SF1">
    <property type="entry name" value="UDP-N-ACETYLMURAMOYL-TRIPEPTIDE--D-ALANYL-D-ALANINE LIGASE"/>
    <property type="match status" value="1"/>
</dbReference>
<dbReference type="NCBIfam" id="NF010693">
    <property type="entry name" value="PRK14093.1"/>
    <property type="match status" value="1"/>
</dbReference>
<dbReference type="AlphaFoldDB" id="A0A6N6VG81"/>
<comment type="catalytic activity">
    <reaction evidence="10 11">
        <text>D-alanyl-D-alanine + UDP-N-acetyl-alpha-D-muramoyl-L-alanyl-gamma-D-glutamyl-meso-2,6-diaminopimelate + ATP = UDP-N-acetyl-alpha-D-muramoyl-L-alanyl-gamma-D-glutamyl-meso-2,6-diaminopimeloyl-D-alanyl-D-alanine + ADP + phosphate + H(+)</text>
        <dbReference type="Rhea" id="RHEA:28374"/>
        <dbReference type="ChEBI" id="CHEBI:15378"/>
        <dbReference type="ChEBI" id="CHEBI:30616"/>
        <dbReference type="ChEBI" id="CHEBI:43474"/>
        <dbReference type="ChEBI" id="CHEBI:57822"/>
        <dbReference type="ChEBI" id="CHEBI:61386"/>
        <dbReference type="ChEBI" id="CHEBI:83905"/>
        <dbReference type="ChEBI" id="CHEBI:456216"/>
        <dbReference type="EC" id="6.3.2.10"/>
    </reaction>
</comment>
<comment type="caution">
    <text evidence="10">Lacks conserved residue(s) required for the propagation of feature annotation.</text>
</comment>
<dbReference type="InterPro" id="IPR005863">
    <property type="entry name" value="UDP-N-AcMur_synth"/>
</dbReference>
<dbReference type="Pfam" id="PF01225">
    <property type="entry name" value="Mur_ligase"/>
    <property type="match status" value="1"/>
</dbReference>
<dbReference type="InterPro" id="IPR004101">
    <property type="entry name" value="Mur_ligase_C"/>
</dbReference>
<accession>A0A6N6VG81</accession>
<reference evidence="15 16" key="1">
    <citation type="submission" date="2019-09" db="EMBL/GenBank/DDBJ databases">
        <title>Parvibaculum sedimenti sp. nov., isolated from sediment.</title>
        <authorList>
            <person name="Wang Y."/>
        </authorList>
    </citation>
    <scope>NUCLEOTIDE SEQUENCE [LARGE SCALE GENOMIC DNA]</scope>
    <source>
        <strain evidence="15 16">HXT-9</strain>
    </source>
</reference>
<dbReference type="Gene3D" id="3.90.190.20">
    <property type="entry name" value="Mur ligase, C-terminal domain"/>
    <property type="match status" value="1"/>
</dbReference>
<feature type="domain" description="Mur ligase C-terminal" evidence="13">
    <location>
        <begin position="331"/>
        <end position="448"/>
    </location>
</feature>
<feature type="domain" description="Mur ligase central" evidence="14">
    <location>
        <begin position="109"/>
        <end position="298"/>
    </location>
</feature>
<comment type="function">
    <text evidence="10 11">Involved in cell wall formation. Catalyzes the final step in the synthesis of UDP-N-acetylmuramoyl-pentapeptide, the precursor of murein.</text>
</comment>
<keyword evidence="16" id="KW-1185">Reference proteome</keyword>
<dbReference type="SUPFAM" id="SSF53244">
    <property type="entry name" value="MurD-like peptide ligases, peptide-binding domain"/>
    <property type="match status" value="1"/>
</dbReference>
<protein>
    <recommendedName>
        <fullName evidence="10 11">UDP-N-acetylmuramoyl-tripeptide--D-alanyl-D-alanine ligase</fullName>
        <ecNumber evidence="10 11">6.3.2.10</ecNumber>
    </recommendedName>
    <alternativeName>
        <fullName evidence="10">D-alanyl-D-alanine-adding enzyme</fullName>
    </alternativeName>
</protein>
<dbReference type="GO" id="GO:0071555">
    <property type="term" value="P:cell wall organization"/>
    <property type="evidence" value="ECO:0007669"/>
    <property type="project" value="UniProtKB-KW"/>
</dbReference>
<evidence type="ECO:0000259" key="12">
    <source>
        <dbReference type="Pfam" id="PF01225"/>
    </source>
</evidence>
<evidence type="ECO:0000313" key="15">
    <source>
        <dbReference type="EMBL" id="KAB7738907.1"/>
    </source>
</evidence>
<dbReference type="GO" id="GO:0009252">
    <property type="term" value="P:peptidoglycan biosynthetic process"/>
    <property type="evidence" value="ECO:0007669"/>
    <property type="project" value="UniProtKB-UniRule"/>
</dbReference>
<evidence type="ECO:0000259" key="13">
    <source>
        <dbReference type="Pfam" id="PF02875"/>
    </source>
</evidence>
<sequence>MKPLWTRAEVLAATDGKAEGADWVANGVSIDSRSLEKGDLFVAIKGENSDGHAYVDAAFKNGASAAIVSDVTPAMRVAGPLVVVPDALEALNALGRTARRRAGAKVVAVTGSVGKTGTKEALRMILSEQGPTHASAASYNNLWGVPLSLARMPADTRFGIFEIGMNHSGEITPLSKLVEPFVALITTVEAVHMAYFDSVEEIADAKAEIFDGLQKGGVAILNRDNPHFARLEARAKAAGAGRIISFGEHPEADAHLEKLVLKETCSCVSATICGRPVTYKLGVPGRHIVMNSLAMLACIDALNADLALAALALAQLQAPRGRGERHLVEAPGRPFTVIDESYNANPASMRAAIEALGQAEPEARARRIAVLGDMLELGPEAAALHREVAVPLARADIDLVFACGPLMRGLYDALPADRQGAYAETSDALVGPLLEAIQGGDVVMVKGSNGSRMRPVVDALLALGEDDSESIRRNRGEA</sequence>
<comment type="subcellular location">
    <subcellularLocation>
        <location evidence="10 11">Cytoplasm</location>
    </subcellularLocation>
</comment>
<dbReference type="Gene3D" id="3.40.1190.10">
    <property type="entry name" value="Mur-like, catalytic domain"/>
    <property type="match status" value="1"/>
</dbReference>
<evidence type="ECO:0000256" key="6">
    <source>
        <dbReference type="ARBA" id="ARBA00022960"/>
    </source>
</evidence>
<organism evidence="15 16">
    <name type="scientific">Parvibaculum sedimenti</name>
    <dbReference type="NCBI Taxonomy" id="2608632"/>
    <lineage>
        <taxon>Bacteria</taxon>
        <taxon>Pseudomonadati</taxon>
        <taxon>Pseudomonadota</taxon>
        <taxon>Alphaproteobacteria</taxon>
        <taxon>Hyphomicrobiales</taxon>
        <taxon>Parvibaculaceae</taxon>
        <taxon>Parvibaculum</taxon>
    </lineage>
</organism>
<evidence type="ECO:0000256" key="4">
    <source>
        <dbReference type="ARBA" id="ARBA00022741"/>
    </source>
</evidence>
<name>A0A6N6VG81_9HYPH</name>
<evidence type="ECO:0000256" key="2">
    <source>
        <dbReference type="ARBA" id="ARBA00022598"/>
    </source>
</evidence>
<dbReference type="RefSeq" id="WP_152217182.1">
    <property type="nucleotide sequence ID" value="NZ_WESC01000015.1"/>
</dbReference>
<dbReference type="Pfam" id="PF02875">
    <property type="entry name" value="Mur_ligase_C"/>
    <property type="match status" value="1"/>
</dbReference>
<evidence type="ECO:0000256" key="3">
    <source>
        <dbReference type="ARBA" id="ARBA00022618"/>
    </source>
</evidence>
<dbReference type="GO" id="GO:0008360">
    <property type="term" value="P:regulation of cell shape"/>
    <property type="evidence" value="ECO:0007669"/>
    <property type="project" value="UniProtKB-KW"/>
</dbReference>
<dbReference type="Pfam" id="PF08245">
    <property type="entry name" value="Mur_ligase_M"/>
    <property type="match status" value="1"/>
</dbReference>
<dbReference type="GO" id="GO:0047480">
    <property type="term" value="F:UDP-N-acetylmuramoyl-tripeptide-D-alanyl-D-alanine ligase activity"/>
    <property type="evidence" value="ECO:0007669"/>
    <property type="project" value="UniProtKB-UniRule"/>
</dbReference>
<feature type="domain" description="Mur ligase N-terminal catalytic" evidence="12">
    <location>
        <begin position="26"/>
        <end position="82"/>
    </location>
</feature>
<keyword evidence="3 10" id="KW-0132">Cell division</keyword>
<dbReference type="UniPathway" id="UPA00219"/>
<keyword evidence="1 10" id="KW-0963">Cytoplasm</keyword>
<evidence type="ECO:0000256" key="10">
    <source>
        <dbReference type="HAMAP-Rule" id="MF_02019"/>
    </source>
</evidence>
<evidence type="ECO:0000256" key="1">
    <source>
        <dbReference type="ARBA" id="ARBA00022490"/>
    </source>
</evidence>
<keyword evidence="6 10" id="KW-0133">Cell shape</keyword>
<evidence type="ECO:0000256" key="7">
    <source>
        <dbReference type="ARBA" id="ARBA00022984"/>
    </source>
</evidence>
<dbReference type="GO" id="GO:0005737">
    <property type="term" value="C:cytoplasm"/>
    <property type="evidence" value="ECO:0007669"/>
    <property type="project" value="UniProtKB-SubCell"/>
</dbReference>
<dbReference type="SUPFAM" id="SSF63418">
    <property type="entry name" value="MurE/MurF N-terminal domain"/>
    <property type="match status" value="1"/>
</dbReference>
<dbReference type="InterPro" id="IPR036615">
    <property type="entry name" value="Mur_ligase_C_dom_sf"/>
</dbReference>
<dbReference type="InterPro" id="IPR036565">
    <property type="entry name" value="Mur-like_cat_sf"/>
</dbReference>
<evidence type="ECO:0000256" key="5">
    <source>
        <dbReference type="ARBA" id="ARBA00022840"/>
    </source>
</evidence>
<dbReference type="InterPro" id="IPR013221">
    <property type="entry name" value="Mur_ligase_cen"/>
</dbReference>
<proteinExistence type="inferred from homology"/>
<keyword evidence="5 10" id="KW-0067">ATP-binding</keyword>
<keyword evidence="9 10" id="KW-0961">Cell wall biogenesis/degradation</keyword>
<gene>
    <name evidence="10" type="primary">murF</name>
    <name evidence="15" type="ORF">F2P47_14940</name>
</gene>
<keyword evidence="2 10" id="KW-0436">Ligase</keyword>
<comment type="caution">
    <text evidence="15">The sequence shown here is derived from an EMBL/GenBank/DDBJ whole genome shotgun (WGS) entry which is preliminary data.</text>
</comment>
<dbReference type="Gene3D" id="3.40.1390.10">
    <property type="entry name" value="MurE/MurF, N-terminal domain"/>
    <property type="match status" value="1"/>
</dbReference>
<dbReference type="EC" id="6.3.2.10" evidence="10 11"/>
<evidence type="ECO:0000256" key="8">
    <source>
        <dbReference type="ARBA" id="ARBA00023306"/>
    </source>
</evidence>
<keyword evidence="4 10" id="KW-0547">Nucleotide-binding</keyword>
<dbReference type="GO" id="GO:0051301">
    <property type="term" value="P:cell division"/>
    <property type="evidence" value="ECO:0007669"/>
    <property type="project" value="UniProtKB-KW"/>
</dbReference>
<dbReference type="PANTHER" id="PTHR43024">
    <property type="entry name" value="UDP-N-ACETYLMURAMOYL-TRIPEPTIDE--D-ALANYL-D-ALANINE LIGASE"/>
    <property type="match status" value="1"/>
</dbReference>
<evidence type="ECO:0000313" key="16">
    <source>
        <dbReference type="Proteomes" id="UP000468901"/>
    </source>
</evidence>
<evidence type="ECO:0000259" key="14">
    <source>
        <dbReference type="Pfam" id="PF08245"/>
    </source>
</evidence>
<keyword evidence="8 10" id="KW-0131">Cell cycle</keyword>
<dbReference type="NCBIfam" id="TIGR01143">
    <property type="entry name" value="murF"/>
    <property type="match status" value="1"/>
</dbReference>
<dbReference type="EMBL" id="WESC01000015">
    <property type="protein sequence ID" value="KAB7738907.1"/>
    <property type="molecule type" value="Genomic_DNA"/>
</dbReference>
<dbReference type="Proteomes" id="UP000468901">
    <property type="component" value="Unassembled WGS sequence"/>
</dbReference>
<evidence type="ECO:0000256" key="11">
    <source>
        <dbReference type="RuleBase" id="RU004136"/>
    </source>
</evidence>